<name>A0A645BVR3_9ZZZZ</name>
<keyword evidence="1" id="KW-0229">DNA integration</keyword>
<reference evidence="6" key="1">
    <citation type="submission" date="2019-08" db="EMBL/GenBank/DDBJ databases">
        <authorList>
            <person name="Kucharzyk K."/>
            <person name="Murdoch R.W."/>
            <person name="Higgins S."/>
            <person name="Loffler F."/>
        </authorList>
    </citation>
    <scope>NUCLEOTIDE SEQUENCE</scope>
</reference>
<dbReference type="InterPro" id="IPR010998">
    <property type="entry name" value="Integrase_recombinase_N"/>
</dbReference>
<dbReference type="AlphaFoldDB" id="A0A645BVR3"/>
<keyword evidence="2" id="KW-0238">DNA-binding</keyword>
<dbReference type="GO" id="GO:0003677">
    <property type="term" value="F:DNA binding"/>
    <property type="evidence" value="ECO:0007669"/>
    <property type="project" value="UniProtKB-KW"/>
</dbReference>
<evidence type="ECO:0000259" key="4">
    <source>
        <dbReference type="PROSITE" id="PS51898"/>
    </source>
</evidence>
<dbReference type="InterPro" id="IPR002104">
    <property type="entry name" value="Integrase_catalytic"/>
</dbReference>
<dbReference type="InterPro" id="IPR050090">
    <property type="entry name" value="Tyrosine_recombinase_XerCD"/>
</dbReference>
<sequence length="305" mass="35862">MQIQESLRKFYFRCSALNLQVKTMDSYKRILESFSTFLEQNGTSDIQEITSDQIRIYLTELSKKMKKISVLGQYVTIKVYLNFLVAENLLSVNPIAGIRRPKIEKKIIRAFTNQEVKLILNAFDKYNFLGFRNYVIMAFLFATGCRKSEALNLYCTDIYFELDIINVIGKGNKQRHIPISPVLRKLLLKYLKERQEYLAEANYSHSKYLFINRYGRQMTISGINCLFQKIKKEYNLTGTKISAHTWRHTFAKSFLLNNGDVFTLQKILGHADISTTKQYINLNDSDIKIQNDKFNPLDNHRWEYY</sequence>
<organism evidence="6">
    <name type="scientific">bioreactor metagenome</name>
    <dbReference type="NCBI Taxonomy" id="1076179"/>
    <lineage>
        <taxon>unclassified sequences</taxon>
        <taxon>metagenomes</taxon>
        <taxon>ecological metagenomes</taxon>
    </lineage>
</organism>
<feature type="domain" description="Tyr recombinase" evidence="4">
    <location>
        <begin position="106"/>
        <end position="292"/>
    </location>
</feature>
<dbReference type="Gene3D" id="1.10.443.10">
    <property type="entry name" value="Intergrase catalytic core"/>
    <property type="match status" value="1"/>
</dbReference>
<evidence type="ECO:0000259" key="5">
    <source>
        <dbReference type="PROSITE" id="PS51900"/>
    </source>
</evidence>
<gene>
    <name evidence="6" type="primary">xerC_184</name>
    <name evidence="6" type="ORF">SDC9_116132</name>
</gene>
<evidence type="ECO:0000256" key="2">
    <source>
        <dbReference type="ARBA" id="ARBA00023125"/>
    </source>
</evidence>
<dbReference type="Pfam" id="PF02899">
    <property type="entry name" value="Phage_int_SAM_1"/>
    <property type="match status" value="1"/>
</dbReference>
<dbReference type="PROSITE" id="PS51900">
    <property type="entry name" value="CB"/>
    <property type="match status" value="1"/>
</dbReference>
<dbReference type="Gene3D" id="1.10.150.130">
    <property type="match status" value="1"/>
</dbReference>
<dbReference type="InterPro" id="IPR044068">
    <property type="entry name" value="CB"/>
</dbReference>
<dbReference type="InterPro" id="IPR004107">
    <property type="entry name" value="Integrase_SAM-like_N"/>
</dbReference>
<keyword evidence="3" id="KW-0233">DNA recombination</keyword>
<dbReference type="GO" id="GO:0015074">
    <property type="term" value="P:DNA integration"/>
    <property type="evidence" value="ECO:0007669"/>
    <property type="project" value="UniProtKB-KW"/>
</dbReference>
<dbReference type="EMBL" id="VSSQ01022701">
    <property type="protein sequence ID" value="MPM69188.1"/>
    <property type="molecule type" value="Genomic_DNA"/>
</dbReference>
<evidence type="ECO:0000256" key="3">
    <source>
        <dbReference type="ARBA" id="ARBA00023172"/>
    </source>
</evidence>
<dbReference type="PANTHER" id="PTHR30349:SF41">
    <property type="entry name" value="INTEGRASE_RECOMBINASE PROTEIN MJ0367-RELATED"/>
    <property type="match status" value="1"/>
</dbReference>
<evidence type="ECO:0000313" key="6">
    <source>
        <dbReference type="EMBL" id="MPM69188.1"/>
    </source>
</evidence>
<protein>
    <submittedName>
        <fullName evidence="6">Tyrosine recombinase XerC</fullName>
    </submittedName>
</protein>
<evidence type="ECO:0000256" key="1">
    <source>
        <dbReference type="ARBA" id="ARBA00022908"/>
    </source>
</evidence>
<dbReference type="PROSITE" id="PS51898">
    <property type="entry name" value="TYR_RECOMBINASE"/>
    <property type="match status" value="1"/>
</dbReference>
<dbReference type="InterPro" id="IPR013762">
    <property type="entry name" value="Integrase-like_cat_sf"/>
</dbReference>
<dbReference type="PANTHER" id="PTHR30349">
    <property type="entry name" value="PHAGE INTEGRASE-RELATED"/>
    <property type="match status" value="1"/>
</dbReference>
<dbReference type="GO" id="GO:0006310">
    <property type="term" value="P:DNA recombination"/>
    <property type="evidence" value="ECO:0007669"/>
    <property type="project" value="UniProtKB-KW"/>
</dbReference>
<proteinExistence type="predicted"/>
<accession>A0A645BVR3</accession>
<comment type="caution">
    <text evidence="6">The sequence shown here is derived from an EMBL/GenBank/DDBJ whole genome shotgun (WGS) entry which is preliminary data.</text>
</comment>
<dbReference type="InterPro" id="IPR011010">
    <property type="entry name" value="DNA_brk_join_enz"/>
</dbReference>
<feature type="domain" description="Core-binding (CB)" evidence="5">
    <location>
        <begin position="1"/>
        <end position="85"/>
    </location>
</feature>
<dbReference type="Pfam" id="PF00589">
    <property type="entry name" value="Phage_integrase"/>
    <property type="match status" value="1"/>
</dbReference>
<dbReference type="SUPFAM" id="SSF56349">
    <property type="entry name" value="DNA breaking-rejoining enzymes"/>
    <property type="match status" value="1"/>
</dbReference>